<organism evidence="7 8">
    <name type="scientific">Plasmopara halstedii</name>
    <name type="common">Downy mildew of sunflower</name>
    <dbReference type="NCBI Taxonomy" id="4781"/>
    <lineage>
        <taxon>Eukaryota</taxon>
        <taxon>Sar</taxon>
        <taxon>Stramenopiles</taxon>
        <taxon>Oomycota</taxon>
        <taxon>Peronosporomycetes</taxon>
        <taxon>Peronosporales</taxon>
        <taxon>Peronosporaceae</taxon>
        <taxon>Plasmopara</taxon>
    </lineage>
</organism>
<keyword evidence="8" id="KW-1185">Reference proteome</keyword>
<feature type="transmembrane region" description="Helical" evidence="6">
    <location>
        <begin position="7"/>
        <end position="26"/>
    </location>
</feature>
<evidence type="ECO:0000313" key="7">
    <source>
        <dbReference type="EMBL" id="CEG35598.1"/>
    </source>
</evidence>
<feature type="transmembrane region" description="Helical" evidence="6">
    <location>
        <begin position="32"/>
        <end position="50"/>
    </location>
</feature>
<dbReference type="Proteomes" id="UP000054928">
    <property type="component" value="Unassembled WGS sequence"/>
</dbReference>
<feature type="transmembrane region" description="Helical" evidence="6">
    <location>
        <begin position="95"/>
        <end position="115"/>
    </location>
</feature>
<dbReference type="OMA" id="EAILWIS"/>
<keyword evidence="3 6" id="KW-0812">Transmembrane</keyword>
<name>A0A0P1A4Y8_PLAHL</name>
<dbReference type="GeneID" id="36406524"/>
<protein>
    <submittedName>
        <fullName evidence="7">Vacuolar protein sorting 55</fullName>
    </submittedName>
</protein>
<dbReference type="GO" id="GO:0016020">
    <property type="term" value="C:membrane"/>
    <property type="evidence" value="ECO:0007669"/>
    <property type="project" value="UniProtKB-SubCell"/>
</dbReference>
<evidence type="ECO:0000256" key="6">
    <source>
        <dbReference type="SAM" id="Phobius"/>
    </source>
</evidence>
<keyword evidence="4 6" id="KW-1133">Transmembrane helix</keyword>
<dbReference type="RefSeq" id="XP_024571967.1">
    <property type="nucleotide sequence ID" value="XM_024725959.1"/>
</dbReference>
<evidence type="ECO:0000256" key="4">
    <source>
        <dbReference type="ARBA" id="ARBA00022989"/>
    </source>
</evidence>
<dbReference type="InterPro" id="IPR007262">
    <property type="entry name" value="Vps55/LEPROT"/>
</dbReference>
<dbReference type="OrthoDB" id="14246at2759"/>
<accession>A0A0P1A4Y8</accession>
<comment type="similarity">
    <text evidence="2">Belongs to the OB-RGRP/VPS55 family.</text>
</comment>
<sequence length="118" mass="12765">MNRKLQLTVAGVLLLLAIVGVIVASVGYSTSWGIFVLFPYVMLPMTAAIFSTMSTGDGLSAWISFGCVFEAILWISTLAIPSILYRVDAINEYQLGWLLASDVLVFASFMSLALINGH</sequence>
<feature type="transmembrane region" description="Helical" evidence="6">
    <location>
        <begin position="62"/>
        <end position="83"/>
    </location>
</feature>
<reference evidence="8" key="1">
    <citation type="submission" date="2014-09" db="EMBL/GenBank/DDBJ databases">
        <authorList>
            <person name="Sharma Rahul"/>
            <person name="Thines Marco"/>
        </authorList>
    </citation>
    <scope>NUCLEOTIDE SEQUENCE [LARGE SCALE GENOMIC DNA]</scope>
</reference>
<evidence type="ECO:0000256" key="2">
    <source>
        <dbReference type="ARBA" id="ARBA00005645"/>
    </source>
</evidence>
<evidence type="ECO:0000256" key="1">
    <source>
        <dbReference type="ARBA" id="ARBA00004141"/>
    </source>
</evidence>
<comment type="subcellular location">
    <subcellularLocation>
        <location evidence="1">Membrane</location>
        <topology evidence="1">Multi-pass membrane protein</topology>
    </subcellularLocation>
</comment>
<dbReference type="Pfam" id="PF04133">
    <property type="entry name" value="Vps55"/>
    <property type="match status" value="1"/>
</dbReference>
<evidence type="ECO:0000313" key="8">
    <source>
        <dbReference type="Proteomes" id="UP000054928"/>
    </source>
</evidence>
<evidence type="ECO:0000256" key="5">
    <source>
        <dbReference type="ARBA" id="ARBA00023136"/>
    </source>
</evidence>
<dbReference type="AlphaFoldDB" id="A0A0P1A4Y8"/>
<evidence type="ECO:0000256" key="3">
    <source>
        <dbReference type="ARBA" id="ARBA00022692"/>
    </source>
</evidence>
<proteinExistence type="inferred from homology"/>
<keyword evidence="5 6" id="KW-0472">Membrane</keyword>
<dbReference type="EMBL" id="CCYD01000053">
    <property type="protein sequence ID" value="CEG35598.1"/>
    <property type="molecule type" value="Genomic_DNA"/>
</dbReference>